<evidence type="ECO:0000313" key="2">
    <source>
        <dbReference type="Proteomes" id="UP000886595"/>
    </source>
</evidence>
<dbReference type="Proteomes" id="UP000886595">
    <property type="component" value="Unassembled WGS sequence"/>
</dbReference>
<dbReference type="AlphaFoldDB" id="A0A8X7S7T4"/>
<dbReference type="EMBL" id="JAAMPC010000008">
    <property type="protein sequence ID" value="KAG2299094.1"/>
    <property type="molecule type" value="Genomic_DNA"/>
</dbReference>
<organism evidence="1 2">
    <name type="scientific">Brassica carinata</name>
    <name type="common">Ethiopian mustard</name>
    <name type="synonym">Abyssinian cabbage</name>
    <dbReference type="NCBI Taxonomy" id="52824"/>
    <lineage>
        <taxon>Eukaryota</taxon>
        <taxon>Viridiplantae</taxon>
        <taxon>Streptophyta</taxon>
        <taxon>Embryophyta</taxon>
        <taxon>Tracheophyta</taxon>
        <taxon>Spermatophyta</taxon>
        <taxon>Magnoliopsida</taxon>
        <taxon>eudicotyledons</taxon>
        <taxon>Gunneridae</taxon>
        <taxon>Pentapetalae</taxon>
        <taxon>rosids</taxon>
        <taxon>malvids</taxon>
        <taxon>Brassicales</taxon>
        <taxon>Brassicaceae</taxon>
        <taxon>Brassiceae</taxon>
        <taxon>Brassica</taxon>
    </lineage>
</organism>
<gene>
    <name evidence="1" type="ORF">Bca52824_035566</name>
</gene>
<name>A0A8X7S7T4_BRACI</name>
<keyword evidence="2" id="KW-1185">Reference proteome</keyword>
<sequence>MKKSITRLQEQRTNDTGTLTSIYNQTRILIENMFEQVKTCLRRIEESLDGICYPVNKEEDGLTSIMDAQQQEVDTIQKQLDFQAEIVSSIDMDNHPSIDRRFMALEGQMKLFVRSFTRSFRHKID</sequence>
<protein>
    <submittedName>
        <fullName evidence="1">Uncharacterized protein</fullName>
    </submittedName>
</protein>
<comment type="caution">
    <text evidence="1">The sequence shown here is derived from an EMBL/GenBank/DDBJ whole genome shotgun (WGS) entry which is preliminary data.</text>
</comment>
<reference evidence="1 2" key="1">
    <citation type="submission" date="2020-02" db="EMBL/GenBank/DDBJ databases">
        <authorList>
            <person name="Ma Q."/>
            <person name="Huang Y."/>
            <person name="Song X."/>
            <person name="Pei D."/>
        </authorList>
    </citation>
    <scope>NUCLEOTIDE SEQUENCE [LARGE SCALE GENOMIC DNA]</scope>
    <source>
        <strain evidence="1">Sxm20200214</strain>
        <tissue evidence="1">Leaf</tissue>
    </source>
</reference>
<accession>A0A8X7S7T4</accession>
<proteinExistence type="predicted"/>
<evidence type="ECO:0000313" key="1">
    <source>
        <dbReference type="EMBL" id="KAG2299094.1"/>
    </source>
</evidence>